<keyword evidence="2" id="KW-0472">Membrane</keyword>
<reference evidence="3 4" key="1">
    <citation type="journal article" date="2021" name="DNA Res.">
        <title>Genome analysis of Candida subhashii reveals its hybrid nature and dual mitochondrial genome conformations.</title>
        <authorList>
            <person name="Mixao V."/>
            <person name="Hegedusova E."/>
            <person name="Saus E."/>
            <person name="Pryszcz L.P."/>
            <person name="Cillingova A."/>
            <person name="Nosek J."/>
            <person name="Gabaldon T."/>
        </authorList>
    </citation>
    <scope>NUCLEOTIDE SEQUENCE [LARGE SCALE GENOMIC DNA]</scope>
    <source>
        <strain evidence="3 4">CBS 10753</strain>
    </source>
</reference>
<feature type="transmembrane region" description="Helical" evidence="2">
    <location>
        <begin position="107"/>
        <end position="127"/>
    </location>
</feature>
<accession>A0A8J5UGS4</accession>
<gene>
    <name evidence="3" type="ORF">J8A68_003803</name>
</gene>
<dbReference type="GO" id="GO:0031505">
    <property type="term" value="P:fungal-type cell wall organization"/>
    <property type="evidence" value="ECO:0007669"/>
    <property type="project" value="InterPro"/>
</dbReference>
<dbReference type="GeneID" id="73470603"/>
<dbReference type="RefSeq" id="XP_049262906.1">
    <property type="nucleotide sequence ID" value="XM_049407696.1"/>
</dbReference>
<evidence type="ECO:0000313" key="3">
    <source>
        <dbReference type="EMBL" id="KAG7662673.1"/>
    </source>
</evidence>
<dbReference type="InterPro" id="IPR031452">
    <property type="entry name" value="Kre1"/>
</dbReference>
<dbReference type="Proteomes" id="UP000694255">
    <property type="component" value="Unassembled WGS sequence"/>
</dbReference>
<comment type="caution">
    <text evidence="3">The sequence shown here is derived from an EMBL/GenBank/DDBJ whole genome shotgun (WGS) entry which is preliminary data.</text>
</comment>
<keyword evidence="2" id="KW-1133">Transmembrane helix</keyword>
<name>A0A8J5UGS4_9ASCO</name>
<dbReference type="EMBL" id="JAGSYN010000165">
    <property type="protein sequence ID" value="KAG7662673.1"/>
    <property type="molecule type" value="Genomic_DNA"/>
</dbReference>
<keyword evidence="2" id="KW-0812">Transmembrane</keyword>
<dbReference type="Pfam" id="PF17056">
    <property type="entry name" value="KRE1"/>
    <property type="match status" value="1"/>
</dbReference>
<evidence type="ECO:0000313" key="4">
    <source>
        <dbReference type="Proteomes" id="UP000694255"/>
    </source>
</evidence>
<proteinExistence type="predicted"/>
<dbReference type="AlphaFoldDB" id="A0A8J5UGS4"/>
<evidence type="ECO:0000256" key="1">
    <source>
        <dbReference type="SAM" id="MobiDB-lite"/>
    </source>
</evidence>
<feature type="region of interest" description="Disordered" evidence="1">
    <location>
        <begin position="1"/>
        <end position="23"/>
    </location>
</feature>
<dbReference type="OrthoDB" id="5406216at2759"/>
<sequence>MAFAADPATTTTTTNTTPTTASPTLVWVTGTDANGNLVTTQSPYTQQFSSMYTAVATPQSGEIGLGTISGSVGEIRSYEEVTVSQGGAGGSLIRRASGGDEIGARGYLLTSVLSGSFIAFFGLAVLFF</sequence>
<organism evidence="3 4">
    <name type="scientific">[Candida] subhashii</name>
    <dbReference type="NCBI Taxonomy" id="561895"/>
    <lineage>
        <taxon>Eukaryota</taxon>
        <taxon>Fungi</taxon>
        <taxon>Dikarya</taxon>
        <taxon>Ascomycota</taxon>
        <taxon>Saccharomycotina</taxon>
        <taxon>Pichiomycetes</taxon>
        <taxon>Debaryomycetaceae</taxon>
        <taxon>Spathaspora</taxon>
    </lineage>
</organism>
<keyword evidence="4" id="KW-1185">Reference proteome</keyword>
<evidence type="ECO:0000256" key="2">
    <source>
        <dbReference type="SAM" id="Phobius"/>
    </source>
</evidence>
<protein>
    <submittedName>
        <fullName evidence="3">KRE1</fullName>
    </submittedName>
</protein>